<dbReference type="InterPro" id="IPR000210">
    <property type="entry name" value="BTB/POZ_dom"/>
</dbReference>
<organism evidence="2 3">
    <name type="scientific">Schizopora paradoxa</name>
    <dbReference type="NCBI Taxonomy" id="27342"/>
    <lineage>
        <taxon>Eukaryota</taxon>
        <taxon>Fungi</taxon>
        <taxon>Dikarya</taxon>
        <taxon>Basidiomycota</taxon>
        <taxon>Agaricomycotina</taxon>
        <taxon>Agaricomycetes</taxon>
        <taxon>Hymenochaetales</taxon>
        <taxon>Schizoporaceae</taxon>
        <taxon>Schizopora</taxon>
    </lineage>
</organism>
<dbReference type="OrthoDB" id="3027208at2759"/>
<dbReference type="InterPro" id="IPR011333">
    <property type="entry name" value="SKP1/BTB/POZ_sf"/>
</dbReference>
<feature type="domain" description="BTB" evidence="1">
    <location>
        <begin position="14"/>
        <end position="94"/>
    </location>
</feature>
<protein>
    <recommendedName>
        <fullName evidence="1">BTB domain-containing protein</fullName>
    </recommendedName>
</protein>
<dbReference type="InParanoid" id="A0A0H2R7I7"/>
<dbReference type="Proteomes" id="UP000053477">
    <property type="component" value="Unassembled WGS sequence"/>
</dbReference>
<evidence type="ECO:0000259" key="1">
    <source>
        <dbReference type="PROSITE" id="PS50097"/>
    </source>
</evidence>
<keyword evidence="3" id="KW-1185">Reference proteome</keyword>
<evidence type="ECO:0000313" key="2">
    <source>
        <dbReference type="EMBL" id="KLO05403.1"/>
    </source>
</evidence>
<dbReference type="Pfam" id="PF00651">
    <property type="entry name" value="BTB"/>
    <property type="match status" value="1"/>
</dbReference>
<sequence length="373" mass="43010">MVPIRHEHLWFAGGDIILSTNTYLFKVHKDVLSLQSSVFRDMFELDEDEYIGRRARMGQELYEGLPLVALAGDKGEDVAHLLRAAYYREYYDRDDDQTSLETIAALLALSSKYDFEHIRNDVIKQISRNYPNSLTTFDEIDLEDYSPRVQLFGTPRGDCDFRLLEVSYTADADVLLPPLYYACCDFGVDWIFERAGRMKGDCVRTLIKGKFKLEHALCTLVASLADEFRSISCSSCKRKAYISCSQDISIDSHLSYYEGSKLVLKVLKNGCSRCSKNLEGRINEKRMEIWEKIPSYFGFSRWELESMDERDDMISLAATPPQRPQEEQMRPPLCDPPSCRRMYSMPSKIVPGPVVLWNQPIYTRYPLLQSHSL</sequence>
<dbReference type="PROSITE" id="PS50097">
    <property type="entry name" value="BTB"/>
    <property type="match status" value="1"/>
</dbReference>
<evidence type="ECO:0000313" key="3">
    <source>
        <dbReference type="Proteomes" id="UP000053477"/>
    </source>
</evidence>
<accession>A0A0H2R7I7</accession>
<reference evidence="2 3" key="1">
    <citation type="submission" date="2015-04" db="EMBL/GenBank/DDBJ databases">
        <title>Complete genome sequence of Schizopora paradoxa KUC8140, a cosmopolitan wood degrader in East Asia.</title>
        <authorList>
            <consortium name="DOE Joint Genome Institute"/>
            <person name="Min B."/>
            <person name="Park H."/>
            <person name="Jang Y."/>
            <person name="Kim J.-J."/>
            <person name="Kim K.H."/>
            <person name="Pangilinan J."/>
            <person name="Lipzen A."/>
            <person name="Riley R."/>
            <person name="Grigoriev I.V."/>
            <person name="Spatafora J.W."/>
            <person name="Choi I.-G."/>
        </authorList>
    </citation>
    <scope>NUCLEOTIDE SEQUENCE [LARGE SCALE GENOMIC DNA]</scope>
    <source>
        <strain evidence="2 3">KUC8140</strain>
    </source>
</reference>
<dbReference type="Gene3D" id="3.30.710.10">
    <property type="entry name" value="Potassium Channel Kv1.1, Chain A"/>
    <property type="match status" value="1"/>
</dbReference>
<gene>
    <name evidence="2" type="ORF">SCHPADRAFT_946936</name>
</gene>
<name>A0A0H2R7I7_9AGAM</name>
<dbReference type="EMBL" id="KQ086313">
    <property type="protein sequence ID" value="KLO05403.1"/>
    <property type="molecule type" value="Genomic_DNA"/>
</dbReference>
<dbReference type="AlphaFoldDB" id="A0A0H2R7I7"/>
<proteinExistence type="predicted"/>
<dbReference type="CDD" id="cd18186">
    <property type="entry name" value="BTB_POZ_ZBTB_KLHL-like"/>
    <property type="match status" value="1"/>
</dbReference>
<dbReference type="SUPFAM" id="SSF54695">
    <property type="entry name" value="POZ domain"/>
    <property type="match status" value="1"/>
</dbReference>